<sequence>MKHVVLTGTLRCGDDHAAEVVSELLAEHVDISRRETGCLLFEVTPTADRLVWAVHERWRSRADLDRHRRGLRARAWGERTRGIARDYLVSDVDEPVPYSLDYDWLWQPAAVRRLVAEISAPTSSRDETARARAQYIAQCDTDANGVLGAGGWAVEIGQMREDGATCAVTAVITSGGEDVADAIGDAAARLWASFTGVPGCQIEWIQRPDEPAAP</sequence>
<accession>A0A448KDE1</accession>
<gene>
    <name evidence="2" type="ORF">NCTC11923_01608</name>
</gene>
<keyword evidence="3" id="KW-1185">Reference proteome</keyword>
<dbReference type="PROSITE" id="PS51725">
    <property type="entry name" value="ABM"/>
    <property type="match status" value="1"/>
</dbReference>
<proteinExistence type="predicted"/>
<dbReference type="InterPro" id="IPR011008">
    <property type="entry name" value="Dimeric_a/b-barrel"/>
</dbReference>
<dbReference type="STRING" id="1278298.GCA_000428685_00618"/>
<dbReference type="RefSeq" id="WP_084501012.1">
    <property type="nucleotide sequence ID" value="NZ_CBCRWE010000018.1"/>
</dbReference>
<reference evidence="2 3" key="1">
    <citation type="submission" date="2018-12" db="EMBL/GenBank/DDBJ databases">
        <authorList>
            <consortium name="Pathogen Informatics"/>
        </authorList>
    </citation>
    <scope>NUCLEOTIDE SEQUENCE [LARGE SCALE GENOMIC DNA]</scope>
    <source>
        <strain evidence="2 3">NCTC11923</strain>
    </source>
</reference>
<dbReference type="AlphaFoldDB" id="A0A448KDE1"/>
<organism evidence="2 3">
    <name type="scientific">Actinomyces slackii</name>
    <dbReference type="NCBI Taxonomy" id="52774"/>
    <lineage>
        <taxon>Bacteria</taxon>
        <taxon>Bacillati</taxon>
        <taxon>Actinomycetota</taxon>
        <taxon>Actinomycetes</taxon>
        <taxon>Actinomycetales</taxon>
        <taxon>Actinomycetaceae</taxon>
        <taxon>Actinomyces</taxon>
    </lineage>
</organism>
<feature type="domain" description="ABM" evidence="1">
    <location>
        <begin position="4"/>
        <end position="92"/>
    </location>
</feature>
<name>A0A448KDE1_9ACTO</name>
<dbReference type="EMBL" id="LR134363">
    <property type="protein sequence ID" value="VEG74956.1"/>
    <property type="molecule type" value="Genomic_DNA"/>
</dbReference>
<dbReference type="Pfam" id="PF03992">
    <property type="entry name" value="ABM"/>
    <property type="match status" value="1"/>
</dbReference>
<dbReference type="SUPFAM" id="SSF54909">
    <property type="entry name" value="Dimeric alpha+beta barrel"/>
    <property type="match status" value="1"/>
</dbReference>
<evidence type="ECO:0000313" key="3">
    <source>
        <dbReference type="Proteomes" id="UP000276899"/>
    </source>
</evidence>
<protein>
    <submittedName>
        <fullName evidence="2">Antibiotic biosynthesis monooxygenase</fullName>
    </submittedName>
</protein>
<evidence type="ECO:0000313" key="2">
    <source>
        <dbReference type="EMBL" id="VEG74956.1"/>
    </source>
</evidence>
<keyword evidence="2" id="KW-0560">Oxidoreductase</keyword>
<dbReference type="Gene3D" id="3.30.70.100">
    <property type="match status" value="1"/>
</dbReference>
<evidence type="ECO:0000259" key="1">
    <source>
        <dbReference type="PROSITE" id="PS51725"/>
    </source>
</evidence>
<dbReference type="Proteomes" id="UP000276899">
    <property type="component" value="Chromosome"/>
</dbReference>
<keyword evidence="2" id="KW-0503">Monooxygenase</keyword>
<dbReference type="KEGG" id="asla:NCTC11923_01608"/>
<dbReference type="GO" id="GO:0004497">
    <property type="term" value="F:monooxygenase activity"/>
    <property type="evidence" value="ECO:0007669"/>
    <property type="project" value="UniProtKB-KW"/>
</dbReference>
<dbReference type="InterPro" id="IPR007138">
    <property type="entry name" value="ABM_dom"/>
</dbReference>